<evidence type="ECO:0000256" key="7">
    <source>
        <dbReference type="ARBA" id="ARBA00023014"/>
    </source>
</evidence>
<keyword evidence="6" id="KW-0408">Iron</keyword>
<gene>
    <name evidence="11" type="ORF">CAUJ_LOCUS1848</name>
</gene>
<dbReference type="InterPro" id="IPR006555">
    <property type="entry name" value="ATP-dep_Helicase_C"/>
</dbReference>
<comment type="caution">
    <text evidence="11">The sequence shown here is derived from an EMBL/GenBank/DDBJ whole genome shotgun (WGS) entry which is preliminary data.</text>
</comment>
<dbReference type="GO" id="GO:0003677">
    <property type="term" value="F:DNA binding"/>
    <property type="evidence" value="ECO:0007669"/>
    <property type="project" value="InterPro"/>
</dbReference>
<dbReference type="Pfam" id="PF13307">
    <property type="entry name" value="Helicase_C_2"/>
    <property type="match status" value="1"/>
</dbReference>
<evidence type="ECO:0000256" key="9">
    <source>
        <dbReference type="SAM" id="MobiDB-lite"/>
    </source>
</evidence>
<keyword evidence="4" id="KW-0347">Helicase</keyword>
<dbReference type="GO" id="GO:0006289">
    <property type="term" value="P:nucleotide-excision repair"/>
    <property type="evidence" value="ECO:0007669"/>
    <property type="project" value="TreeGrafter"/>
</dbReference>
<dbReference type="InterPro" id="IPR014013">
    <property type="entry name" value="Helic_SF1/SF2_ATP-bd_DinG/Rad3"/>
</dbReference>
<evidence type="ECO:0000313" key="12">
    <source>
        <dbReference type="Proteomes" id="UP000835052"/>
    </source>
</evidence>
<dbReference type="GO" id="GO:0051536">
    <property type="term" value="F:iron-sulfur cluster binding"/>
    <property type="evidence" value="ECO:0007669"/>
    <property type="project" value="UniProtKB-KW"/>
</dbReference>
<keyword evidence="12" id="KW-1185">Reference proteome</keyword>
<evidence type="ECO:0000256" key="6">
    <source>
        <dbReference type="ARBA" id="ARBA00023004"/>
    </source>
</evidence>
<dbReference type="InterPro" id="IPR045028">
    <property type="entry name" value="DinG/Rad3-like"/>
</dbReference>
<organism evidence="11 12">
    <name type="scientific">Caenorhabditis auriculariae</name>
    <dbReference type="NCBI Taxonomy" id="2777116"/>
    <lineage>
        <taxon>Eukaryota</taxon>
        <taxon>Metazoa</taxon>
        <taxon>Ecdysozoa</taxon>
        <taxon>Nematoda</taxon>
        <taxon>Chromadorea</taxon>
        <taxon>Rhabditida</taxon>
        <taxon>Rhabditina</taxon>
        <taxon>Rhabditomorpha</taxon>
        <taxon>Rhabditoidea</taxon>
        <taxon>Rhabditidae</taxon>
        <taxon>Peloderinae</taxon>
        <taxon>Caenorhabditis</taxon>
    </lineage>
</organism>
<dbReference type="GO" id="GO:0005524">
    <property type="term" value="F:ATP binding"/>
    <property type="evidence" value="ECO:0007669"/>
    <property type="project" value="UniProtKB-KW"/>
</dbReference>
<keyword evidence="2" id="KW-0547">Nucleotide-binding</keyword>
<dbReference type="FunFam" id="3.40.50.300:FF:003440">
    <property type="entry name" value="Deletions Of G-rich DNA"/>
    <property type="match status" value="1"/>
</dbReference>
<dbReference type="InterPro" id="IPR006554">
    <property type="entry name" value="Helicase-like_DEXD_c2"/>
</dbReference>
<evidence type="ECO:0000256" key="1">
    <source>
        <dbReference type="ARBA" id="ARBA00022723"/>
    </source>
</evidence>
<dbReference type="AlphaFoldDB" id="A0A8S1GRP3"/>
<keyword evidence="8" id="KW-0413">Isomerase</keyword>
<feature type="compositionally biased region" description="Acidic residues" evidence="9">
    <location>
        <begin position="634"/>
        <end position="643"/>
    </location>
</feature>
<dbReference type="PANTHER" id="PTHR11472:SF47">
    <property type="entry name" value="FANCONI ANEMIA GROUP J PROTEIN"/>
    <property type="match status" value="1"/>
</dbReference>
<dbReference type="SMART" id="SM00488">
    <property type="entry name" value="DEXDc2"/>
    <property type="match status" value="1"/>
</dbReference>
<reference evidence="11" key="1">
    <citation type="submission" date="2020-10" db="EMBL/GenBank/DDBJ databases">
        <authorList>
            <person name="Kikuchi T."/>
        </authorList>
    </citation>
    <scope>NUCLEOTIDE SEQUENCE</scope>
    <source>
        <strain evidence="11">NKZ352</strain>
    </source>
</reference>
<dbReference type="GO" id="GO:1990918">
    <property type="term" value="P:double-strand break repair involved in meiotic recombination"/>
    <property type="evidence" value="ECO:0007669"/>
    <property type="project" value="TreeGrafter"/>
</dbReference>
<dbReference type="OrthoDB" id="19182at2759"/>
<dbReference type="SUPFAM" id="SSF52540">
    <property type="entry name" value="P-loop containing nucleoside triphosphate hydrolases"/>
    <property type="match status" value="1"/>
</dbReference>
<keyword evidence="3" id="KW-0378">Hydrolase</keyword>
<feature type="region of interest" description="Disordered" evidence="9">
    <location>
        <begin position="1"/>
        <end position="39"/>
    </location>
</feature>
<feature type="domain" description="Helicase ATP-binding" evidence="10">
    <location>
        <begin position="86"/>
        <end position="459"/>
    </location>
</feature>
<dbReference type="Proteomes" id="UP000835052">
    <property type="component" value="Unassembled WGS sequence"/>
</dbReference>
<evidence type="ECO:0000313" key="11">
    <source>
        <dbReference type="EMBL" id="CAD6185929.1"/>
    </source>
</evidence>
<keyword evidence="7" id="KW-0411">Iron-sulfur</keyword>
<dbReference type="FunFam" id="3.40.50.300:FF:003493">
    <property type="entry name" value="Predicted protein"/>
    <property type="match status" value="1"/>
</dbReference>
<dbReference type="Gene3D" id="3.40.50.300">
    <property type="entry name" value="P-loop containing nucleotide triphosphate hydrolases"/>
    <property type="match status" value="2"/>
</dbReference>
<evidence type="ECO:0000259" key="10">
    <source>
        <dbReference type="PROSITE" id="PS51193"/>
    </source>
</evidence>
<feature type="region of interest" description="Disordered" evidence="9">
    <location>
        <begin position="599"/>
        <end position="644"/>
    </location>
</feature>
<dbReference type="SMART" id="SM00491">
    <property type="entry name" value="HELICc2"/>
    <property type="match status" value="1"/>
</dbReference>
<evidence type="ECO:0000256" key="3">
    <source>
        <dbReference type="ARBA" id="ARBA00022801"/>
    </source>
</evidence>
<protein>
    <recommendedName>
        <fullName evidence="10">Helicase ATP-binding domain-containing protein</fullName>
    </recommendedName>
</protein>
<dbReference type="CDD" id="cd18788">
    <property type="entry name" value="SF2_C_XPD"/>
    <property type="match status" value="1"/>
</dbReference>
<sequence>MASRQFYSMFGKKKKEAKTPKNGPTAERTPIRRKSGVKLPESIVKEAEVKEGPVEDFEWKTERKPQKRKRMSVSKDEFDVLPICGVSVKVPKGLKPYPTQKLMMVRILMALKNKLNVLAESPTGSGKTMALLASTTAWLHNYYNERREVQLKCPVHGMKQELPSSLLVENVKKEEIYVKEEILEDSDQKTLAELEWENDFQVIRKMGIQEPVEELNGEDENLEKEPVKNPACICLPRVRIYYGTRTHKQIAQVVAEFSRLPYANDIKHTILASREQSCINPVARKSFDISQYCKDINSQDGIGCNFKVAMKPRFEKASMLRAHIRMNGSNVFDIEELVETLSISRPALCPYFCSTRVLTQDADLIFCPFSYLVDPIIRASSDVHVKNSIIILDEAHNIEDTCRDAASFSFTEKEIDDCLTSLRTKQNELTGEIDIANSGFMSNSERENREKVDQYHEIRSNLILLENLMSHVSRWFRYMAETAKTKPMGRDGKKTNTMSWADLLASLTNIDQGINIFTPPDSKEYKEIIAAYGAATTHHEGDMIWMDQYRPSGVAIVCIEKWLYFQDYFGREEYQTTYRMNICIEEQKKLFGDYNGGGRQWSQRGAGPRNNKYTQETPLPMDSPLPGEKKNPWLEEDDDDDVWNDSRMSQAGEEPIAAGCKTTISLWCMSPALAFRGAFSDARSVILASGTLCPMDTLKTELGVEFKAQMEGDQVIPSERIFAAVLPTGPNGSRLQATYRNTSDIESPFYAEVGTLIRDVCLKVPAGVLCFVPSYRLLDQLKQHMERKVWLRQIELKKVVLFEPRRSSELGMVMDKFEEAIQNPRKFGSMIDGALMFAVFRGKISEGIDFADDRARVVISVGIPFPNSVDELVSTKRKYNDENSKILGILNGEEWYVTQAYRALNQALGRCLRHKNDWGALILLDERLERQASRNQLQGAASARVSKWIRAQLRVYPRFDQFNDDFLDFFNRMMSEKEEK</sequence>
<proteinExistence type="predicted"/>
<dbReference type="GO" id="GO:0003678">
    <property type="term" value="F:DNA helicase activity"/>
    <property type="evidence" value="ECO:0007669"/>
    <property type="project" value="InterPro"/>
</dbReference>
<dbReference type="InterPro" id="IPR027417">
    <property type="entry name" value="P-loop_NTPase"/>
</dbReference>
<dbReference type="InterPro" id="IPR002464">
    <property type="entry name" value="DNA/RNA_helicase_DEAH_CS"/>
</dbReference>
<keyword evidence="5" id="KW-0067">ATP-binding</keyword>
<keyword evidence="1" id="KW-0479">Metal-binding</keyword>
<evidence type="ECO:0000256" key="4">
    <source>
        <dbReference type="ARBA" id="ARBA00022806"/>
    </source>
</evidence>
<dbReference type="Pfam" id="PF06733">
    <property type="entry name" value="DEAD_2"/>
    <property type="match status" value="1"/>
</dbReference>
<dbReference type="PROSITE" id="PS00690">
    <property type="entry name" value="DEAH_ATP_HELICASE"/>
    <property type="match status" value="1"/>
</dbReference>
<accession>A0A8S1GRP3</accession>
<dbReference type="InterPro" id="IPR010614">
    <property type="entry name" value="RAD3-like_helicase_DEAD"/>
</dbReference>
<dbReference type="GO" id="GO:0046872">
    <property type="term" value="F:metal ion binding"/>
    <property type="evidence" value="ECO:0007669"/>
    <property type="project" value="UniProtKB-KW"/>
</dbReference>
<dbReference type="EMBL" id="CAJGYM010000003">
    <property type="protein sequence ID" value="CAD6185929.1"/>
    <property type="molecule type" value="Genomic_DNA"/>
</dbReference>
<name>A0A8S1GRP3_9PELO</name>
<dbReference type="PANTHER" id="PTHR11472">
    <property type="entry name" value="DNA REPAIR DEAD HELICASE RAD3/XP-D SUBFAMILY MEMBER"/>
    <property type="match status" value="1"/>
</dbReference>
<evidence type="ECO:0000256" key="8">
    <source>
        <dbReference type="ARBA" id="ARBA00023235"/>
    </source>
</evidence>
<dbReference type="GO" id="GO:0005634">
    <property type="term" value="C:nucleus"/>
    <property type="evidence" value="ECO:0007669"/>
    <property type="project" value="TreeGrafter"/>
</dbReference>
<evidence type="ECO:0000256" key="2">
    <source>
        <dbReference type="ARBA" id="ARBA00022741"/>
    </source>
</evidence>
<evidence type="ECO:0000256" key="5">
    <source>
        <dbReference type="ARBA" id="ARBA00022840"/>
    </source>
</evidence>
<dbReference type="PROSITE" id="PS51193">
    <property type="entry name" value="HELICASE_ATP_BIND_2"/>
    <property type="match status" value="1"/>
</dbReference>
<dbReference type="GO" id="GO:0016818">
    <property type="term" value="F:hydrolase activity, acting on acid anhydrides, in phosphorus-containing anhydrides"/>
    <property type="evidence" value="ECO:0007669"/>
    <property type="project" value="InterPro"/>
</dbReference>